<reference evidence="3" key="1">
    <citation type="journal article" date="2019" name="Int. J. Syst. Evol. Microbiol.">
        <title>The Global Catalogue of Microorganisms (GCM) 10K type strain sequencing project: providing services to taxonomists for standard genome sequencing and annotation.</title>
        <authorList>
            <consortium name="The Broad Institute Genomics Platform"/>
            <consortium name="The Broad Institute Genome Sequencing Center for Infectious Disease"/>
            <person name="Wu L."/>
            <person name="Ma J."/>
        </authorList>
    </citation>
    <scope>NUCLEOTIDE SEQUENCE [LARGE SCALE GENOMIC DNA]</scope>
    <source>
        <strain evidence="3">JCM 4733</strain>
    </source>
</reference>
<keyword evidence="1" id="KW-1133">Transmembrane helix</keyword>
<comment type="caution">
    <text evidence="2">The sequence shown here is derived from an EMBL/GenBank/DDBJ whole genome shotgun (WGS) entry which is preliminary data.</text>
</comment>
<proteinExistence type="predicted"/>
<dbReference type="EMBL" id="BMVN01000020">
    <property type="protein sequence ID" value="GHA42328.1"/>
    <property type="molecule type" value="Genomic_DNA"/>
</dbReference>
<name>A0ABQ3CUB9_9ACTN</name>
<sequence>MQWPARLDGCGVRCPVIPLSAADVPGPVLPTWATVVIVVVGAPLMAVRLYRTYCRRNRD</sequence>
<feature type="transmembrane region" description="Helical" evidence="1">
    <location>
        <begin position="29"/>
        <end position="50"/>
    </location>
</feature>
<organism evidence="2 3">
    <name type="scientific">Streptomyces canarius</name>
    <dbReference type="NCBI Taxonomy" id="285453"/>
    <lineage>
        <taxon>Bacteria</taxon>
        <taxon>Bacillati</taxon>
        <taxon>Actinomycetota</taxon>
        <taxon>Actinomycetes</taxon>
        <taxon>Kitasatosporales</taxon>
        <taxon>Streptomycetaceae</taxon>
        <taxon>Streptomyces</taxon>
    </lineage>
</organism>
<evidence type="ECO:0000313" key="2">
    <source>
        <dbReference type="EMBL" id="GHA42328.1"/>
    </source>
</evidence>
<protein>
    <submittedName>
        <fullName evidence="2">Uncharacterized protein</fullName>
    </submittedName>
</protein>
<evidence type="ECO:0000313" key="3">
    <source>
        <dbReference type="Proteomes" id="UP000653644"/>
    </source>
</evidence>
<keyword evidence="3" id="KW-1185">Reference proteome</keyword>
<gene>
    <name evidence="2" type="ORF">GCM10010345_53670</name>
</gene>
<keyword evidence="1" id="KW-0472">Membrane</keyword>
<accession>A0ABQ3CUB9</accession>
<evidence type="ECO:0000256" key="1">
    <source>
        <dbReference type="SAM" id="Phobius"/>
    </source>
</evidence>
<dbReference type="Proteomes" id="UP000653644">
    <property type="component" value="Unassembled WGS sequence"/>
</dbReference>
<keyword evidence="1" id="KW-0812">Transmembrane</keyword>